<protein>
    <submittedName>
        <fullName evidence="1">Uncharacterized protein</fullName>
    </submittedName>
</protein>
<comment type="caution">
    <text evidence="1">The sequence shown here is derived from an EMBL/GenBank/DDBJ whole genome shotgun (WGS) entry which is preliminary data.</text>
</comment>
<organism evidence="1 2">
    <name type="scientific">SAR324 cluster bacterium</name>
    <dbReference type="NCBI Taxonomy" id="2024889"/>
    <lineage>
        <taxon>Bacteria</taxon>
        <taxon>Deltaproteobacteria</taxon>
        <taxon>SAR324 cluster</taxon>
    </lineage>
</organism>
<gene>
    <name evidence="1" type="ORF">GYA55_04570</name>
</gene>
<dbReference type="AlphaFoldDB" id="A0A7X9FQP2"/>
<dbReference type="EMBL" id="JAAZON010000190">
    <property type="protein sequence ID" value="NMC62422.1"/>
    <property type="molecule type" value="Genomic_DNA"/>
</dbReference>
<dbReference type="SUPFAM" id="SSF48208">
    <property type="entry name" value="Six-hairpin glycosidases"/>
    <property type="match status" value="1"/>
</dbReference>
<dbReference type="InterPro" id="IPR008928">
    <property type="entry name" value="6-hairpin_glycosidase_sf"/>
</dbReference>
<accession>A0A7X9FQP2</accession>
<dbReference type="Proteomes" id="UP000524246">
    <property type="component" value="Unassembled WGS sequence"/>
</dbReference>
<evidence type="ECO:0000313" key="1">
    <source>
        <dbReference type="EMBL" id="NMC62422.1"/>
    </source>
</evidence>
<name>A0A7X9FQP2_9DELT</name>
<proteinExistence type="predicted"/>
<reference evidence="1 2" key="1">
    <citation type="journal article" date="2020" name="Biotechnol. Biofuels">
        <title>New insights from the biogas microbiome by comprehensive genome-resolved metagenomics of nearly 1600 species originating from multiple anaerobic digesters.</title>
        <authorList>
            <person name="Campanaro S."/>
            <person name="Treu L."/>
            <person name="Rodriguez-R L.M."/>
            <person name="Kovalovszki A."/>
            <person name="Ziels R.M."/>
            <person name="Maus I."/>
            <person name="Zhu X."/>
            <person name="Kougias P.G."/>
            <person name="Basile A."/>
            <person name="Luo G."/>
            <person name="Schluter A."/>
            <person name="Konstantinidis K.T."/>
            <person name="Angelidaki I."/>
        </authorList>
    </citation>
    <scope>NUCLEOTIDE SEQUENCE [LARGE SCALE GENOMIC DNA]</scope>
    <source>
        <strain evidence="1">AS27yjCOA_65</strain>
    </source>
</reference>
<sequence>MRLHKVFLILGVFILGVLAFVSVRNPRVPDSSTLESSRRNLSGRQIALSASRFIRILPFDLGSIAWWQECNEERQCHFINSENPVGTAAWRIQAFSKLYLATKNKSFLTEAKEAYAFLQREFRQSRDVDINLRQLYDGYLATKDIGILNNIVGWGNYLLIDQTIFKANKDPTWRGVMLSSLIIAEWADIASILRDAKTRELLASVSPNRALSSEMLEKQRDKFIGEAYRLLGSTKEKERASSLSLLTGSDGISDNSCWLQLAKYSLYTATNDPTYKEELDSYFGAASFLSRDVRDIKIPAMQKILPCAEVAKNLGTEDAKYLPIFHHIMEKLILPGWDGPERPICMGNGGLNSIIQSFKKKNCTSSEKYIPDTAWLIALLADSKQVFKLEDY</sequence>
<evidence type="ECO:0000313" key="2">
    <source>
        <dbReference type="Proteomes" id="UP000524246"/>
    </source>
</evidence>
<dbReference type="GO" id="GO:0005975">
    <property type="term" value="P:carbohydrate metabolic process"/>
    <property type="evidence" value="ECO:0007669"/>
    <property type="project" value="InterPro"/>
</dbReference>